<dbReference type="InterPro" id="IPR043128">
    <property type="entry name" value="Rev_trsase/Diguanyl_cyclase"/>
</dbReference>
<keyword evidence="1" id="KW-0812">Transmembrane</keyword>
<dbReference type="GO" id="GO:0016020">
    <property type="term" value="C:membrane"/>
    <property type="evidence" value="ECO:0007669"/>
    <property type="project" value="InterPro"/>
</dbReference>
<dbReference type="SMART" id="SM00304">
    <property type="entry name" value="HAMP"/>
    <property type="match status" value="1"/>
</dbReference>
<dbReference type="PANTHER" id="PTHR44757">
    <property type="entry name" value="DIGUANYLATE CYCLASE DGCP"/>
    <property type="match status" value="1"/>
</dbReference>
<dbReference type="PROSITE" id="PS50887">
    <property type="entry name" value="GGDEF"/>
    <property type="match status" value="1"/>
</dbReference>
<dbReference type="FunFam" id="3.30.70.270:FF:000001">
    <property type="entry name" value="Diguanylate cyclase domain protein"/>
    <property type="match status" value="1"/>
</dbReference>
<dbReference type="NCBIfam" id="TIGR00254">
    <property type="entry name" value="GGDEF"/>
    <property type="match status" value="1"/>
</dbReference>
<feature type="coiled-coil region" evidence="3">
    <location>
        <begin position="42"/>
        <end position="76"/>
    </location>
</feature>
<organism evidence="7 8">
    <name type="scientific">Arthrobacter oryzae</name>
    <dbReference type="NCBI Taxonomy" id="409290"/>
    <lineage>
        <taxon>Bacteria</taxon>
        <taxon>Bacillati</taxon>
        <taxon>Actinomycetota</taxon>
        <taxon>Actinomycetes</taxon>
        <taxon>Micrococcales</taxon>
        <taxon>Micrococcaceae</taxon>
        <taxon>Arthrobacter</taxon>
    </lineage>
</organism>
<gene>
    <name evidence="7" type="ORF">D7003_11335</name>
</gene>
<dbReference type="PROSITE" id="PS50885">
    <property type="entry name" value="HAMP"/>
    <property type="match status" value="1"/>
</dbReference>
<dbReference type="OrthoDB" id="23692at2"/>
<dbReference type="InterPro" id="IPR029787">
    <property type="entry name" value="Nucleotide_cyclase"/>
</dbReference>
<dbReference type="CDD" id="cd06225">
    <property type="entry name" value="HAMP"/>
    <property type="match status" value="1"/>
</dbReference>
<comment type="caution">
    <text evidence="7">The sequence shown here is derived from an EMBL/GenBank/DDBJ whole genome shotgun (WGS) entry which is preliminary data.</text>
</comment>
<dbReference type="CDD" id="cd01949">
    <property type="entry name" value="GGDEF"/>
    <property type="match status" value="1"/>
</dbReference>
<sequence>MTTEPQDPRLHALVEGIVRIAGGDLSTRIPPSMDRDDVAAVIAGINLMADDLQTIYQELEERVESRTAMLRAAQVELERTALTDPLTQLANRTALNAVLGHELDESARGEMPPALLLLDLDSFKGINDSLGHSAGDDVLRLIAQRLQEAVRENDTVARLGGDEFAVLLPKTNLVRARRVANRILKALTESLEVGDLRITCGASIGLRIADAGQSVEDLVMEADTAMYAAKAQPHGSIKVFEPALLYARRLQSVLVTELREAIRQDQLVLHYQPIIELTTGRIEGVEALVRWNHPERGLLYPDQFIQLAEETGMIVDLGHWVLRHAVRQLRNWQLASQVDDSFNVRVNISSTELQNLELIEHVRDILRETGVDAANLIIELTESMAVNGGDLDQYSMTGLRRLGIQLEIDDFGTGYSSISYLRTLPVNVVKIDRSLISDLGGDEKDTNFVEAVLHLIHACGLKALAEGIETAEQAEILTRMGCTSGQGYYFGRPSPPDAIAAMVGNWKPRGR</sequence>
<dbReference type="SUPFAM" id="SSF158472">
    <property type="entry name" value="HAMP domain-like"/>
    <property type="match status" value="1"/>
</dbReference>
<dbReference type="Pfam" id="PF00672">
    <property type="entry name" value="HAMP"/>
    <property type="match status" value="1"/>
</dbReference>
<dbReference type="RefSeq" id="WP_123255551.1">
    <property type="nucleotide sequence ID" value="NZ_RBED01000101.1"/>
</dbReference>
<dbReference type="Proteomes" id="UP000273807">
    <property type="component" value="Unassembled WGS sequence"/>
</dbReference>
<feature type="domain" description="HAMP" evidence="5">
    <location>
        <begin position="9"/>
        <end position="57"/>
    </location>
</feature>
<proteinExistence type="predicted"/>
<evidence type="ECO:0000313" key="7">
    <source>
        <dbReference type="EMBL" id="RNL54407.1"/>
    </source>
</evidence>
<evidence type="ECO:0000256" key="2">
    <source>
        <dbReference type="ARBA" id="ARBA00022989"/>
    </source>
</evidence>
<dbReference type="CDD" id="cd01948">
    <property type="entry name" value="EAL"/>
    <property type="match status" value="1"/>
</dbReference>
<dbReference type="InterPro" id="IPR003660">
    <property type="entry name" value="HAMP_dom"/>
</dbReference>
<feature type="domain" description="EAL" evidence="4">
    <location>
        <begin position="251"/>
        <end position="507"/>
    </location>
</feature>
<dbReference type="Pfam" id="PF00563">
    <property type="entry name" value="EAL"/>
    <property type="match status" value="1"/>
</dbReference>
<dbReference type="EMBL" id="RBED01000101">
    <property type="protein sequence ID" value="RNL54407.1"/>
    <property type="molecule type" value="Genomic_DNA"/>
</dbReference>
<name>A0A3N0BYI3_9MICC</name>
<dbReference type="Gene3D" id="3.30.70.270">
    <property type="match status" value="1"/>
</dbReference>
<dbReference type="SUPFAM" id="SSF55073">
    <property type="entry name" value="Nucleotide cyclase"/>
    <property type="match status" value="1"/>
</dbReference>
<evidence type="ECO:0000259" key="6">
    <source>
        <dbReference type="PROSITE" id="PS50887"/>
    </source>
</evidence>
<dbReference type="InterPro" id="IPR035919">
    <property type="entry name" value="EAL_sf"/>
</dbReference>
<dbReference type="SUPFAM" id="SSF141868">
    <property type="entry name" value="EAL domain-like"/>
    <property type="match status" value="1"/>
</dbReference>
<evidence type="ECO:0000256" key="1">
    <source>
        <dbReference type="ARBA" id="ARBA00022692"/>
    </source>
</evidence>
<reference evidence="7 8" key="1">
    <citation type="submission" date="2018-10" db="EMBL/GenBank/DDBJ databases">
        <title>Genome sequencing of Arthrobacter oryzae TNB02.</title>
        <authorList>
            <person name="Cho Y.-J."/>
            <person name="Cho A."/>
            <person name="Kim O.-S."/>
        </authorList>
    </citation>
    <scope>NUCLEOTIDE SEQUENCE [LARGE SCALE GENOMIC DNA]</scope>
    <source>
        <strain evidence="7 8">TNB02</strain>
    </source>
</reference>
<evidence type="ECO:0000259" key="5">
    <source>
        <dbReference type="PROSITE" id="PS50885"/>
    </source>
</evidence>
<dbReference type="AlphaFoldDB" id="A0A3N0BYI3"/>
<keyword evidence="2" id="KW-0472">Membrane</keyword>
<dbReference type="Gene3D" id="6.10.340.10">
    <property type="match status" value="1"/>
</dbReference>
<dbReference type="SMART" id="SM00267">
    <property type="entry name" value="GGDEF"/>
    <property type="match status" value="1"/>
</dbReference>
<dbReference type="InterPro" id="IPR000160">
    <property type="entry name" value="GGDEF_dom"/>
</dbReference>
<dbReference type="SMART" id="SM00052">
    <property type="entry name" value="EAL"/>
    <property type="match status" value="1"/>
</dbReference>
<dbReference type="Gene3D" id="3.20.20.450">
    <property type="entry name" value="EAL domain"/>
    <property type="match status" value="1"/>
</dbReference>
<evidence type="ECO:0000259" key="4">
    <source>
        <dbReference type="PROSITE" id="PS50883"/>
    </source>
</evidence>
<dbReference type="InterPro" id="IPR001633">
    <property type="entry name" value="EAL_dom"/>
</dbReference>
<dbReference type="Pfam" id="PF00990">
    <property type="entry name" value="GGDEF"/>
    <property type="match status" value="1"/>
</dbReference>
<protein>
    <submittedName>
        <fullName evidence="7">EAL domain-containing protein</fullName>
    </submittedName>
</protein>
<dbReference type="PANTHER" id="PTHR44757:SF2">
    <property type="entry name" value="BIOFILM ARCHITECTURE MAINTENANCE PROTEIN MBAA"/>
    <property type="match status" value="1"/>
</dbReference>
<evidence type="ECO:0000256" key="3">
    <source>
        <dbReference type="SAM" id="Coils"/>
    </source>
</evidence>
<feature type="domain" description="GGDEF" evidence="6">
    <location>
        <begin position="111"/>
        <end position="242"/>
    </location>
</feature>
<keyword evidence="8" id="KW-1185">Reference proteome</keyword>
<evidence type="ECO:0000313" key="8">
    <source>
        <dbReference type="Proteomes" id="UP000273807"/>
    </source>
</evidence>
<dbReference type="GO" id="GO:0007165">
    <property type="term" value="P:signal transduction"/>
    <property type="evidence" value="ECO:0007669"/>
    <property type="project" value="InterPro"/>
</dbReference>
<keyword evidence="3" id="KW-0175">Coiled coil</keyword>
<dbReference type="PROSITE" id="PS50883">
    <property type="entry name" value="EAL"/>
    <property type="match status" value="1"/>
</dbReference>
<keyword evidence="2" id="KW-1133">Transmembrane helix</keyword>
<dbReference type="InterPro" id="IPR052155">
    <property type="entry name" value="Biofilm_reg_signaling"/>
</dbReference>
<accession>A0A3N0BYI3</accession>